<evidence type="ECO:0000256" key="2">
    <source>
        <dbReference type="ARBA" id="ARBA00022801"/>
    </source>
</evidence>
<evidence type="ECO:0000313" key="4">
    <source>
        <dbReference type="EMBL" id="SDK20569.1"/>
    </source>
</evidence>
<dbReference type="CDD" id="cd03424">
    <property type="entry name" value="NUDIX_ADPRase_Nudt5_UGPPase_Nudt14"/>
    <property type="match status" value="1"/>
</dbReference>
<dbReference type="PROSITE" id="PS51462">
    <property type="entry name" value="NUDIX"/>
    <property type="match status" value="1"/>
</dbReference>
<dbReference type="PRINTS" id="PR00502">
    <property type="entry name" value="NUDIXFAMILY"/>
</dbReference>
<dbReference type="InterPro" id="IPR020476">
    <property type="entry name" value="Nudix_hydrolase"/>
</dbReference>
<dbReference type="Pfam" id="PF00293">
    <property type="entry name" value="NUDIX"/>
    <property type="match status" value="1"/>
</dbReference>
<protein>
    <submittedName>
        <fullName evidence="4">ADP-ribose pyrophosphatase</fullName>
    </submittedName>
</protein>
<dbReference type="InterPro" id="IPR015797">
    <property type="entry name" value="NUDIX_hydrolase-like_dom_sf"/>
</dbReference>
<proteinExistence type="predicted"/>
<dbReference type="PANTHER" id="PTHR11839">
    <property type="entry name" value="UDP/ADP-SUGAR PYROPHOSPHATASE"/>
    <property type="match status" value="1"/>
</dbReference>
<dbReference type="RefSeq" id="WP_092704967.1">
    <property type="nucleotide sequence ID" value="NZ_FNFC01000044.1"/>
</dbReference>
<dbReference type="GO" id="GO:0019693">
    <property type="term" value="P:ribose phosphate metabolic process"/>
    <property type="evidence" value="ECO:0007669"/>
    <property type="project" value="TreeGrafter"/>
</dbReference>
<comment type="cofactor">
    <cofactor evidence="1">
        <name>Mg(2+)</name>
        <dbReference type="ChEBI" id="CHEBI:18420"/>
    </cofactor>
</comment>
<dbReference type="PROSITE" id="PS00893">
    <property type="entry name" value="NUDIX_BOX"/>
    <property type="match status" value="1"/>
</dbReference>
<dbReference type="GO" id="GO:0016462">
    <property type="term" value="F:pyrophosphatase activity"/>
    <property type="evidence" value="ECO:0007669"/>
    <property type="project" value="UniProtKB-ARBA"/>
</dbReference>
<dbReference type="InterPro" id="IPR000086">
    <property type="entry name" value="NUDIX_hydrolase_dom"/>
</dbReference>
<dbReference type="GO" id="GO:0006753">
    <property type="term" value="P:nucleoside phosphate metabolic process"/>
    <property type="evidence" value="ECO:0007669"/>
    <property type="project" value="TreeGrafter"/>
</dbReference>
<accession>A0A1G8ZZL5</accession>
<dbReference type="Proteomes" id="UP000198856">
    <property type="component" value="Unassembled WGS sequence"/>
</dbReference>
<evidence type="ECO:0000313" key="5">
    <source>
        <dbReference type="Proteomes" id="UP000198856"/>
    </source>
</evidence>
<dbReference type="Gene3D" id="3.90.79.10">
    <property type="entry name" value="Nucleoside Triphosphate Pyrophosphohydrolase"/>
    <property type="match status" value="1"/>
</dbReference>
<reference evidence="4 5" key="1">
    <citation type="submission" date="2016-10" db="EMBL/GenBank/DDBJ databases">
        <authorList>
            <person name="de Groot N.N."/>
        </authorList>
    </citation>
    <scope>NUCLEOTIDE SEQUENCE [LARGE SCALE GENOMIC DNA]</scope>
    <source>
        <strain evidence="4 5">IBRC-M10015</strain>
    </source>
</reference>
<dbReference type="OrthoDB" id="40462at2157"/>
<keyword evidence="2" id="KW-0378">Hydrolase</keyword>
<name>A0A1G8ZZL5_9EURY</name>
<gene>
    <name evidence="4" type="ORF">SAMN05216226_1441</name>
</gene>
<keyword evidence="5" id="KW-1185">Reference proteome</keyword>
<dbReference type="SUPFAM" id="SSF55811">
    <property type="entry name" value="Nudix"/>
    <property type="match status" value="1"/>
</dbReference>
<dbReference type="STRING" id="890420.SAMN05216226_1441"/>
<sequence>MSDDWPVRSTKTEFECPWFSVGYDEVETPDGSTSEYYWVDRPQDALAIVAIDGNDLVMVEQYRPKLRKHFLECPGGHVEGNESFEEGAARELREETGLSADKFNHLTTYYPTATARYERAVVVAEELKKGESIPDDQEFINWQYVPVNEAFDIAMNAPTTGWTLTPLLIASKRGYI</sequence>
<organism evidence="4 5">
    <name type="scientific">Halovenus aranensis</name>
    <dbReference type="NCBI Taxonomy" id="890420"/>
    <lineage>
        <taxon>Archaea</taxon>
        <taxon>Methanobacteriati</taxon>
        <taxon>Methanobacteriota</taxon>
        <taxon>Stenosarchaea group</taxon>
        <taxon>Halobacteria</taxon>
        <taxon>Halobacteriales</taxon>
        <taxon>Haloarculaceae</taxon>
        <taxon>Halovenus</taxon>
    </lineage>
</organism>
<dbReference type="AlphaFoldDB" id="A0A1G8ZZL5"/>
<dbReference type="EMBL" id="FNFC01000044">
    <property type="protein sequence ID" value="SDK20569.1"/>
    <property type="molecule type" value="Genomic_DNA"/>
</dbReference>
<evidence type="ECO:0000256" key="1">
    <source>
        <dbReference type="ARBA" id="ARBA00001946"/>
    </source>
</evidence>
<dbReference type="PANTHER" id="PTHR11839:SF18">
    <property type="entry name" value="NUDIX HYDROLASE DOMAIN-CONTAINING PROTEIN"/>
    <property type="match status" value="1"/>
</dbReference>
<evidence type="ECO:0000259" key="3">
    <source>
        <dbReference type="PROSITE" id="PS51462"/>
    </source>
</evidence>
<dbReference type="InterPro" id="IPR020084">
    <property type="entry name" value="NUDIX_hydrolase_CS"/>
</dbReference>
<feature type="domain" description="Nudix hydrolase" evidence="3">
    <location>
        <begin position="41"/>
        <end position="170"/>
    </location>
</feature>